<dbReference type="NCBIfam" id="TIGR00613">
    <property type="entry name" value="reco"/>
    <property type="match status" value="1"/>
</dbReference>
<dbReference type="AlphaFoldDB" id="A0A518RL81"/>
<protein>
    <recommendedName>
        <fullName evidence="2 7">DNA repair protein RecO</fullName>
    </recommendedName>
    <alternativeName>
        <fullName evidence="6 7">Recombination protein O</fullName>
    </alternativeName>
</protein>
<keyword evidence="5 7" id="KW-0234">DNA repair</keyword>
<comment type="similarity">
    <text evidence="1 7">Belongs to the RecO family.</text>
</comment>
<evidence type="ECO:0000256" key="2">
    <source>
        <dbReference type="ARBA" id="ARBA00021310"/>
    </source>
</evidence>
<dbReference type="HAMAP" id="MF_00201">
    <property type="entry name" value="RecO"/>
    <property type="match status" value="1"/>
</dbReference>
<dbReference type="Gene3D" id="1.20.1440.120">
    <property type="entry name" value="Recombination protein O, C-terminal domain"/>
    <property type="match status" value="1"/>
</dbReference>
<dbReference type="InterPro" id="IPR003717">
    <property type="entry name" value="RecO"/>
</dbReference>
<dbReference type="InterPro" id="IPR037278">
    <property type="entry name" value="ARFGAP/RecO"/>
</dbReference>
<dbReference type="InterPro" id="IPR042242">
    <property type="entry name" value="RecO_C"/>
</dbReference>
<accession>A0A518RL81</accession>
<dbReference type="PANTHER" id="PTHR33991">
    <property type="entry name" value="DNA REPAIR PROTEIN RECO"/>
    <property type="match status" value="1"/>
</dbReference>
<dbReference type="Proteomes" id="UP000318055">
    <property type="component" value="Chromosome"/>
</dbReference>
<comment type="function">
    <text evidence="7">Involved in DNA repair and RecF pathway recombination.</text>
</comment>
<keyword evidence="3 7" id="KW-0227">DNA damage</keyword>
<dbReference type="KEGG" id="ssua:FPZ54_10210"/>
<dbReference type="Gene3D" id="2.40.50.140">
    <property type="entry name" value="Nucleic acid-binding proteins"/>
    <property type="match status" value="1"/>
</dbReference>
<dbReference type="RefSeq" id="WP_145849707.1">
    <property type="nucleotide sequence ID" value="NZ_CP042239.1"/>
</dbReference>
<dbReference type="GO" id="GO:0043590">
    <property type="term" value="C:bacterial nucleoid"/>
    <property type="evidence" value="ECO:0007669"/>
    <property type="project" value="TreeGrafter"/>
</dbReference>
<evidence type="ECO:0000256" key="6">
    <source>
        <dbReference type="ARBA" id="ARBA00033409"/>
    </source>
</evidence>
<dbReference type="SUPFAM" id="SSF57863">
    <property type="entry name" value="ArfGap/RecO-like zinc finger"/>
    <property type="match status" value="1"/>
</dbReference>
<keyword evidence="4 7" id="KW-0233">DNA recombination</keyword>
<dbReference type="GO" id="GO:0006310">
    <property type="term" value="P:DNA recombination"/>
    <property type="evidence" value="ECO:0007669"/>
    <property type="project" value="UniProtKB-UniRule"/>
</dbReference>
<evidence type="ECO:0000313" key="10">
    <source>
        <dbReference type="Proteomes" id="UP000318055"/>
    </source>
</evidence>
<keyword evidence="10" id="KW-1185">Reference proteome</keyword>
<gene>
    <name evidence="7 9" type="primary">recO</name>
    <name evidence="9" type="ORF">FPZ54_10210</name>
</gene>
<evidence type="ECO:0000256" key="4">
    <source>
        <dbReference type="ARBA" id="ARBA00023172"/>
    </source>
</evidence>
<evidence type="ECO:0000256" key="5">
    <source>
        <dbReference type="ARBA" id="ARBA00023204"/>
    </source>
</evidence>
<dbReference type="Pfam" id="PF11967">
    <property type="entry name" value="RecO_N"/>
    <property type="match status" value="1"/>
</dbReference>
<reference evidence="9 10" key="1">
    <citation type="submission" date="2019-07" db="EMBL/GenBank/DDBJ databases">
        <title>Sphingomonas alkalisoli sp. nov., isolated from rhizosphere soil of Suaedae salsa.</title>
        <authorList>
            <person name="Zhang H."/>
            <person name="Xu L."/>
            <person name="Zhang J.-X."/>
            <person name="Sun J.-Q."/>
        </authorList>
    </citation>
    <scope>NUCLEOTIDE SEQUENCE [LARGE SCALE GENOMIC DNA]</scope>
    <source>
        <strain evidence="9 10">XS-10</strain>
    </source>
</reference>
<dbReference type="PANTHER" id="PTHR33991:SF1">
    <property type="entry name" value="DNA REPAIR PROTEIN RECO"/>
    <property type="match status" value="1"/>
</dbReference>
<dbReference type="EMBL" id="CP042239">
    <property type="protein sequence ID" value="QDX28212.1"/>
    <property type="molecule type" value="Genomic_DNA"/>
</dbReference>
<name>A0A518RL81_9SPHN</name>
<feature type="domain" description="DNA replication/recombination mediator RecO N-terminal" evidence="8">
    <location>
        <begin position="1"/>
        <end position="76"/>
    </location>
</feature>
<dbReference type="InterPro" id="IPR022572">
    <property type="entry name" value="DNA_rep/recomb_RecO_N"/>
</dbReference>
<dbReference type="GO" id="GO:0006302">
    <property type="term" value="P:double-strand break repair"/>
    <property type="evidence" value="ECO:0007669"/>
    <property type="project" value="TreeGrafter"/>
</dbReference>
<organism evidence="9 10">
    <name type="scientific">Sphingomonas suaedae</name>
    <dbReference type="NCBI Taxonomy" id="2599297"/>
    <lineage>
        <taxon>Bacteria</taxon>
        <taxon>Pseudomonadati</taxon>
        <taxon>Pseudomonadota</taxon>
        <taxon>Alphaproteobacteria</taxon>
        <taxon>Sphingomonadales</taxon>
        <taxon>Sphingomonadaceae</taxon>
        <taxon>Sphingomonas</taxon>
    </lineage>
</organism>
<evidence type="ECO:0000259" key="8">
    <source>
        <dbReference type="Pfam" id="PF11967"/>
    </source>
</evidence>
<proteinExistence type="inferred from homology"/>
<evidence type="ECO:0000313" key="9">
    <source>
        <dbReference type="EMBL" id="QDX28212.1"/>
    </source>
</evidence>
<dbReference type="Pfam" id="PF02565">
    <property type="entry name" value="RecO_C"/>
    <property type="match status" value="1"/>
</dbReference>
<evidence type="ECO:0000256" key="3">
    <source>
        <dbReference type="ARBA" id="ARBA00022763"/>
    </source>
</evidence>
<sequence length="243" mass="25806">MHLRTSAIVLAIRPHGESGAIVRALTAEAGLLAGYVRGGRSRQHRPVLQPGNVILGDWRARTEEQLPALVAELVHSRAPMFREPLPAAAFDWATALTAASLPEGQPYPPVHAALGGLLDAIEAAPAARGWAVALVRYELLLLAMLGFGLDLERCAATGTTENLAFVSPKSGMAVSRAGAGGYESRLLPLPAFVRTGGAAEWNDILDGLRLTGHFLERDLLHGRAAEVLAARSRLVDRLNRAVA</sequence>
<evidence type="ECO:0000256" key="7">
    <source>
        <dbReference type="HAMAP-Rule" id="MF_00201"/>
    </source>
</evidence>
<evidence type="ECO:0000256" key="1">
    <source>
        <dbReference type="ARBA" id="ARBA00007452"/>
    </source>
</evidence>
<dbReference type="InterPro" id="IPR012340">
    <property type="entry name" value="NA-bd_OB-fold"/>
</dbReference>
<dbReference type="SUPFAM" id="SSF50249">
    <property type="entry name" value="Nucleic acid-binding proteins"/>
    <property type="match status" value="1"/>
</dbReference>
<dbReference type="OrthoDB" id="9804792at2"/>